<name>A0A3N4HT24_ASCIM</name>
<reference evidence="2 3" key="1">
    <citation type="journal article" date="2018" name="Nat. Ecol. Evol.">
        <title>Pezizomycetes genomes reveal the molecular basis of ectomycorrhizal truffle lifestyle.</title>
        <authorList>
            <person name="Murat C."/>
            <person name="Payen T."/>
            <person name="Noel B."/>
            <person name="Kuo A."/>
            <person name="Morin E."/>
            <person name="Chen J."/>
            <person name="Kohler A."/>
            <person name="Krizsan K."/>
            <person name="Balestrini R."/>
            <person name="Da Silva C."/>
            <person name="Montanini B."/>
            <person name="Hainaut M."/>
            <person name="Levati E."/>
            <person name="Barry K.W."/>
            <person name="Belfiori B."/>
            <person name="Cichocki N."/>
            <person name="Clum A."/>
            <person name="Dockter R.B."/>
            <person name="Fauchery L."/>
            <person name="Guy J."/>
            <person name="Iotti M."/>
            <person name="Le Tacon F."/>
            <person name="Lindquist E.A."/>
            <person name="Lipzen A."/>
            <person name="Malagnac F."/>
            <person name="Mello A."/>
            <person name="Molinier V."/>
            <person name="Miyauchi S."/>
            <person name="Poulain J."/>
            <person name="Riccioni C."/>
            <person name="Rubini A."/>
            <person name="Sitrit Y."/>
            <person name="Splivallo R."/>
            <person name="Traeger S."/>
            <person name="Wang M."/>
            <person name="Zifcakova L."/>
            <person name="Wipf D."/>
            <person name="Zambonelli A."/>
            <person name="Paolocci F."/>
            <person name="Nowrousian M."/>
            <person name="Ottonello S."/>
            <person name="Baldrian P."/>
            <person name="Spatafora J.W."/>
            <person name="Henrissat B."/>
            <person name="Nagy L.G."/>
            <person name="Aury J.M."/>
            <person name="Wincker P."/>
            <person name="Grigoriev I.V."/>
            <person name="Bonfante P."/>
            <person name="Martin F.M."/>
        </authorList>
    </citation>
    <scope>NUCLEOTIDE SEQUENCE [LARGE SCALE GENOMIC DNA]</scope>
    <source>
        <strain evidence="2 3">RN42</strain>
    </source>
</reference>
<dbReference type="EMBL" id="ML119750">
    <property type="protein sequence ID" value="RPA76156.1"/>
    <property type="molecule type" value="Genomic_DNA"/>
</dbReference>
<organism evidence="2 3">
    <name type="scientific">Ascobolus immersus RN42</name>
    <dbReference type="NCBI Taxonomy" id="1160509"/>
    <lineage>
        <taxon>Eukaryota</taxon>
        <taxon>Fungi</taxon>
        <taxon>Dikarya</taxon>
        <taxon>Ascomycota</taxon>
        <taxon>Pezizomycotina</taxon>
        <taxon>Pezizomycetes</taxon>
        <taxon>Pezizales</taxon>
        <taxon>Ascobolaceae</taxon>
        <taxon>Ascobolus</taxon>
    </lineage>
</organism>
<accession>A0A3N4HT24</accession>
<dbReference type="AlphaFoldDB" id="A0A3N4HT24"/>
<evidence type="ECO:0000313" key="3">
    <source>
        <dbReference type="Proteomes" id="UP000275078"/>
    </source>
</evidence>
<proteinExistence type="predicted"/>
<feature type="compositionally biased region" description="Basic and acidic residues" evidence="1">
    <location>
        <begin position="390"/>
        <end position="414"/>
    </location>
</feature>
<evidence type="ECO:0000313" key="2">
    <source>
        <dbReference type="EMBL" id="RPA76156.1"/>
    </source>
</evidence>
<gene>
    <name evidence="2" type="ORF">BJ508DRAFT_311374</name>
</gene>
<dbReference type="Proteomes" id="UP000275078">
    <property type="component" value="Unassembled WGS sequence"/>
</dbReference>
<protein>
    <submittedName>
        <fullName evidence="2">Uncharacterized protein</fullName>
    </submittedName>
</protein>
<feature type="compositionally biased region" description="Basic and acidic residues" evidence="1">
    <location>
        <begin position="339"/>
        <end position="363"/>
    </location>
</feature>
<keyword evidence="3" id="KW-1185">Reference proteome</keyword>
<feature type="compositionally biased region" description="Polar residues" evidence="1">
    <location>
        <begin position="377"/>
        <end position="389"/>
    </location>
</feature>
<feature type="region of interest" description="Disordered" evidence="1">
    <location>
        <begin position="339"/>
        <end position="445"/>
    </location>
</feature>
<evidence type="ECO:0000256" key="1">
    <source>
        <dbReference type="SAM" id="MobiDB-lite"/>
    </source>
</evidence>
<sequence>MDQPSPQDDPYEVAREYLGAFSSFYLGRDQTDDHSEIDQQLAEISGTICNILADDNKELDAFIGLGHELIKHVIPLLRDSHGLERAKKFRYPLQLLGWQINNEGRMRVSGHGTTLAEWWGGENRMSNVMEVRTGVQVLLSRMAFLESKAEGQKPVDITTNEIQDFVGDVEVQLPRASYGMDTPQYSHVSSSTSSAITLGSFIAKEEQIRSLQSRIARLDSPLTNRPTQAAAKGGAQGKNINPAQDLKFVMRLRYDARLFFNRMDVLLENGGWRYITESFPERIDELAYFDKAITDVLAPENSTVVPVSLPTRVQQSLQRLHQKVKRARRQVSAWEKVETTTDELEARNGAKGTDSHSPDESSRVDGLSSVLGVTTKAGDSSNAQQSEIHSNAKDDSLADRYMQEPEDNGSHRQWIDGSASPQSSHGSAGRSIPDDDRGWLLSGPTIDDTKEATARLDSLLSWRNFLEHIQPYLYRPPDSRDDVSEWIDKLEELDQRLREEFDLRRDEDGTKGAELWGGEERLWRCTELRIEVGIALSVLCEQSLENPLEVYQERQRIMKLYERIENQLFDGRAGLQHTRCLLKADNSVEENKVLLLAVDGLAFRLWSFMQDLEKPTTPEETVEWNDLMQKYILLNNDVEDTRLTLEELTGTQP</sequence>